<keyword evidence="2 3" id="KW-0175">Coiled coil</keyword>
<dbReference type="InterPro" id="IPR026188">
    <property type="entry name" value="Lebercilin-like"/>
</dbReference>
<dbReference type="PANTHER" id="PTHR16650:SF6">
    <property type="entry name" value="GH21622P"/>
    <property type="match status" value="1"/>
</dbReference>
<feature type="compositionally biased region" description="Polar residues" evidence="4">
    <location>
        <begin position="1"/>
        <end position="13"/>
    </location>
</feature>
<feature type="region of interest" description="Disordered" evidence="4">
    <location>
        <begin position="328"/>
        <end position="352"/>
    </location>
</feature>
<comment type="caution">
    <text evidence="6">The sequence shown here is derived from an EMBL/GenBank/DDBJ whole genome shotgun (WGS) entry which is preliminary data.</text>
</comment>
<evidence type="ECO:0000256" key="3">
    <source>
        <dbReference type="SAM" id="Coils"/>
    </source>
</evidence>
<evidence type="ECO:0000313" key="7">
    <source>
        <dbReference type="Proteomes" id="UP001162164"/>
    </source>
</evidence>
<feature type="domain" description="Lebercilin" evidence="5">
    <location>
        <begin position="62"/>
        <end position="251"/>
    </location>
</feature>
<dbReference type="PANTHER" id="PTHR16650">
    <property type="entry name" value="C21ORF13-RELATED"/>
    <property type="match status" value="1"/>
</dbReference>
<feature type="region of interest" description="Disordered" evidence="4">
    <location>
        <begin position="1"/>
        <end position="22"/>
    </location>
</feature>
<evidence type="ECO:0000256" key="1">
    <source>
        <dbReference type="ARBA" id="ARBA00010229"/>
    </source>
</evidence>
<dbReference type="InterPro" id="IPR028933">
    <property type="entry name" value="Lebercilin_dom"/>
</dbReference>
<gene>
    <name evidence="6" type="ORF">NQ317_002404</name>
</gene>
<protein>
    <recommendedName>
        <fullName evidence="5">Lebercilin domain-containing protein</fullName>
    </recommendedName>
</protein>
<sequence>MTSCTSSVSVQRSTKSEDHRSKSCETVCTSNSSCFLQRRKPMNPLMYPVRSTYTKSTGNSIRQRVLSAKLLKLRSLQSQLTDANFHLTEIAKENQTLKNLQKRQDKALSKYEGMNEDLPRLIHSYEEQTRVLTEKNKSLRKRVRELTDGLKTTEEELLKTQEKLFHLEKLNKDKHLIEREKLMDQLEDMKMKLQKTDEQITFLNRKVILESKTAKQRVNSEMMKHKQCQRELDKALAEVDRLTALLEAKENVVHPRKNRFSRQSVSMVTLGNFLPNRKKLAKITDDEELQHSNKAPVTDVKLEPIKCKVEGRKITSILNNIPSENIKNRLSSASSQSRNSAESSSLNNNKELSSGSEVSLDICDNSGGSSEVNNRADSALNFENLVDSPKEENAKELKCESNIELDKLTNDLDAAIQRATGKHY</sequence>
<name>A0ABQ9JJX1_9CUCU</name>
<proteinExistence type="inferred from homology"/>
<accession>A0ABQ9JJX1</accession>
<evidence type="ECO:0000313" key="6">
    <source>
        <dbReference type="EMBL" id="KAJ8978501.1"/>
    </source>
</evidence>
<feature type="coiled-coil region" evidence="3">
    <location>
        <begin position="83"/>
        <end position="252"/>
    </location>
</feature>
<organism evidence="6 7">
    <name type="scientific">Molorchus minor</name>
    <dbReference type="NCBI Taxonomy" id="1323400"/>
    <lineage>
        <taxon>Eukaryota</taxon>
        <taxon>Metazoa</taxon>
        <taxon>Ecdysozoa</taxon>
        <taxon>Arthropoda</taxon>
        <taxon>Hexapoda</taxon>
        <taxon>Insecta</taxon>
        <taxon>Pterygota</taxon>
        <taxon>Neoptera</taxon>
        <taxon>Endopterygota</taxon>
        <taxon>Coleoptera</taxon>
        <taxon>Polyphaga</taxon>
        <taxon>Cucujiformia</taxon>
        <taxon>Chrysomeloidea</taxon>
        <taxon>Cerambycidae</taxon>
        <taxon>Lamiinae</taxon>
        <taxon>Monochamini</taxon>
        <taxon>Molorchus</taxon>
    </lineage>
</organism>
<reference evidence="6" key="1">
    <citation type="journal article" date="2023" name="Insect Mol. Biol.">
        <title>Genome sequencing provides insights into the evolution of gene families encoding plant cell wall-degrading enzymes in longhorned beetles.</title>
        <authorList>
            <person name="Shin N.R."/>
            <person name="Okamura Y."/>
            <person name="Kirsch R."/>
            <person name="Pauchet Y."/>
        </authorList>
    </citation>
    <scope>NUCLEOTIDE SEQUENCE</scope>
    <source>
        <strain evidence="6">MMC_N1</strain>
    </source>
</reference>
<dbReference type="Pfam" id="PF15619">
    <property type="entry name" value="Lebercilin"/>
    <property type="match status" value="1"/>
</dbReference>
<evidence type="ECO:0000259" key="5">
    <source>
        <dbReference type="Pfam" id="PF15619"/>
    </source>
</evidence>
<keyword evidence="7" id="KW-1185">Reference proteome</keyword>
<comment type="similarity">
    <text evidence="1">Belongs to the LCA5 family.</text>
</comment>
<evidence type="ECO:0000256" key="2">
    <source>
        <dbReference type="ARBA" id="ARBA00023054"/>
    </source>
</evidence>
<evidence type="ECO:0000256" key="4">
    <source>
        <dbReference type="SAM" id="MobiDB-lite"/>
    </source>
</evidence>
<dbReference type="Proteomes" id="UP001162164">
    <property type="component" value="Unassembled WGS sequence"/>
</dbReference>
<dbReference type="EMBL" id="JAPWTJ010000429">
    <property type="protein sequence ID" value="KAJ8978501.1"/>
    <property type="molecule type" value="Genomic_DNA"/>
</dbReference>